<dbReference type="EMBL" id="JABBWD010000033">
    <property type="protein sequence ID" value="KAG1775580.1"/>
    <property type="molecule type" value="Genomic_DNA"/>
</dbReference>
<accession>A0A9P6ZSR6</accession>
<sequence>MAHNASNISLQAHLRRRHEAEPATGSASWVLPQAPTPLVAQKRVAEDLEGRNVKRVKRGSGGIKNDPFFKPVLDQHGQHDGTYVCSKDGTVIRPGSHKRHIKTEKHLGFKLELYTCPLCPETYTRRDACKRHWRDGCGKLAAEDASPVGVPTATSTSSLPTTTRTTPDNSLPETTLTEAIEDAPNPESRAANAIQDPALVAPVLPPSQVRQITLAEVHGDLDFWRWINEIEDFVDPALPISEPSSSRLPETILEEAAEDPDV</sequence>
<feature type="region of interest" description="Disordered" evidence="1">
    <location>
        <begin position="239"/>
        <end position="262"/>
    </location>
</feature>
<feature type="compositionally biased region" description="Acidic residues" evidence="1">
    <location>
        <begin position="252"/>
        <end position="262"/>
    </location>
</feature>
<feature type="region of interest" description="Disordered" evidence="1">
    <location>
        <begin position="1"/>
        <end position="29"/>
    </location>
</feature>
<protein>
    <submittedName>
        <fullName evidence="2">Uncharacterized protein</fullName>
    </submittedName>
</protein>
<organism evidence="2 3">
    <name type="scientific">Suillus placidus</name>
    <dbReference type="NCBI Taxonomy" id="48579"/>
    <lineage>
        <taxon>Eukaryota</taxon>
        <taxon>Fungi</taxon>
        <taxon>Dikarya</taxon>
        <taxon>Basidiomycota</taxon>
        <taxon>Agaricomycotina</taxon>
        <taxon>Agaricomycetes</taxon>
        <taxon>Agaricomycetidae</taxon>
        <taxon>Boletales</taxon>
        <taxon>Suillineae</taxon>
        <taxon>Suillaceae</taxon>
        <taxon>Suillus</taxon>
    </lineage>
</organism>
<evidence type="ECO:0000313" key="2">
    <source>
        <dbReference type="EMBL" id="KAG1775580.1"/>
    </source>
</evidence>
<feature type="compositionally biased region" description="Polar residues" evidence="1">
    <location>
        <begin position="1"/>
        <end position="10"/>
    </location>
</feature>
<dbReference type="AlphaFoldDB" id="A0A9P6ZSR6"/>
<name>A0A9P6ZSR6_9AGAM</name>
<reference evidence="2" key="1">
    <citation type="journal article" date="2020" name="New Phytol.">
        <title>Comparative genomics reveals dynamic genome evolution in host specialist ectomycorrhizal fungi.</title>
        <authorList>
            <person name="Lofgren L.A."/>
            <person name="Nguyen N.H."/>
            <person name="Vilgalys R."/>
            <person name="Ruytinx J."/>
            <person name="Liao H.L."/>
            <person name="Branco S."/>
            <person name="Kuo A."/>
            <person name="LaButti K."/>
            <person name="Lipzen A."/>
            <person name="Andreopoulos W."/>
            <person name="Pangilinan J."/>
            <person name="Riley R."/>
            <person name="Hundley H."/>
            <person name="Na H."/>
            <person name="Barry K."/>
            <person name="Grigoriev I.V."/>
            <person name="Stajich J.E."/>
            <person name="Kennedy P.G."/>
        </authorList>
    </citation>
    <scope>NUCLEOTIDE SEQUENCE</scope>
    <source>
        <strain evidence="2">DOB743</strain>
    </source>
</reference>
<dbReference type="OrthoDB" id="2677427at2759"/>
<feature type="region of interest" description="Disordered" evidence="1">
    <location>
        <begin position="144"/>
        <end position="173"/>
    </location>
</feature>
<gene>
    <name evidence="2" type="ORF">EV702DRAFT_1046910</name>
</gene>
<feature type="compositionally biased region" description="Low complexity" evidence="1">
    <location>
        <begin position="151"/>
        <end position="167"/>
    </location>
</feature>
<evidence type="ECO:0000256" key="1">
    <source>
        <dbReference type="SAM" id="MobiDB-lite"/>
    </source>
</evidence>
<keyword evidence="3" id="KW-1185">Reference proteome</keyword>
<proteinExistence type="predicted"/>
<evidence type="ECO:0000313" key="3">
    <source>
        <dbReference type="Proteomes" id="UP000714275"/>
    </source>
</evidence>
<dbReference type="Proteomes" id="UP000714275">
    <property type="component" value="Unassembled WGS sequence"/>
</dbReference>
<comment type="caution">
    <text evidence="2">The sequence shown here is derived from an EMBL/GenBank/DDBJ whole genome shotgun (WGS) entry which is preliminary data.</text>
</comment>